<evidence type="ECO:0000313" key="3">
    <source>
        <dbReference type="Proteomes" id="UP000284706"/>
    </source>
</evidence>
<dbReference type="Proteomes" id="UP000284706">
    <property type="component" value="Unassembled WGS sequence"/>
</dbReference>
<reference evidence="2 3" key="1">
    <citation type="journal article" date="2018" name="Evol. Lett.">
        <title>Horizontal gene cluster transfer increased hallucinogenic mushroom diversity.</title>
        <authorList>
            <person name="Reynolds H.T."/>
            <person name="Vijayakumar V."/>
            <person name="Gluck-Thaler E."/>
            <person name="Korotkin H.B."/>
            <person name="Matheny P.B."/>
            <person name="Slot J.C."/>
        </authorList>
    </citation>
    <scope>NUCLEOTIDE SEQUENCE [LARGE SCALE GENOMIC DNA]</scope>
    <source>
        <strain evidence="2 3">SRW20</strain>
    </source>
</reference>
<comment type="caution">
    <text evidence="2">The sequence shown here is derived from an EMBL/GenBank/DDBJ whole genome shotgun (WGS) entry which is preliminary data.</text>
</comment>
<protein>
    <submittedName>
        <fullName evidence="2">Uncharacterized protein</fullName>
    </submittedName>
</protein>
<dbReference type="STRING" id="231916.A0A409XBX5"/>
<name>A0A409XBX5_9AGAR</name>
<dbReference type="OrthoDB" id="3203379at2759"/>
<keyword evidence="3" id="KW-1185">Reference proteome</keyword>
<dbReference type="AlphaFoldDB" id="A0A409XBX5"/>
<accession>A0A409XBX5</accession>
<dbReference type="InParanoid" id="A0A409XBX5"/>
<organism evidence="2 3">
    <name type="scientific">Gymnopilus dilepis</name>
    <dbReference type="NCBI Taxonomy" id="231916"/>
    <lineage>
        <taxon>Eukaryota</taxon>
        <taxon>Fungi</taxon>
        <taxon>Dikarya</taxon>
        <taxon>Basidiomycota</taxon>
        <taxon>Agaricomycotina</taxon>
        <taxon>Agaricomycetes</taxon>
        <taxon>Agaricomycetidae</taxon>
        <taxon>Agaricales</taxon>
        <taxon>Agaricineae</taxon>
        <taxon>Hymenogastraceae</taxon>
        <taxon>Gymnopilus</taxon>
    </lineage>
</organism>
<proteinExistence type="predicted"/>
<feature type="compositionally biased region" description="Acidic residues" evidence="1">
    <location>
        <begin position="24"/>
        <end position="61"/>
    </location>
</feature>
<dbReference type="EMBL" id="NHYE01003671">
    <property type="protein sequence ID" value="PPQ88289.1"/>
    <property type="molecule type" value="Genomic_DNA"/>
</dbReference>
<feature type="region of interest" description="Disordered" evidence="1">
    <location>
        <begin position="14"/>
        <end position="67"/>
    </location>
</feature>
<gene>
    <name evidence="2" type="ORF">CVT26_011433</name>
</gene>
<sequence>MSFSDIAIALFDNRDVGIDGNESAPEDDPSDMETEDSEVEEDQEASESEEEDAEEDEETSESESVHDLRDKVRSILDEFDNHNLKVIDFLDALSWGDRACTGDAKIRVERTILLKDAKLKGILHHWAVPPRRQGSNKRRKAEREFPPSRSSSWWLLSRGRPAGFGTSVHAGGHGKKKSLPFFDVGEIQRVRDKVI</sequence>
<evidence type="ECO:0000256" key="1">
    <source>
        <dbReference type="SAM" id="MobiDB-lite"/>
    </source>
</evidence>
<evidence type="ECO:0000313" key="2">
    <source>
        <dbReference type="EMBL" id="PPQ88289.1"/>
    </source>
</evidence>